<dbReference type="Pfam" id="PF14770">
    <property type="entry name" value="TMEM18"/>
    <property type="match status" value="1"/>
</dbReference>
<feature type="transmembrane region" description="Helical" evidence="1">
    <location>
        <begin position="56"/>
        <end position="77"/>
    </location>
</feature>
<evidence type="ECO:0000313" key="2">
    <source>
        <dbReference type="EMBL" id="OHT05628.1"/>
    </source>
</evidence>
<proteinExistence type="predicted"/>
<reference evidence="2" key="1">
    <citation type="submission" date="2016-10" db="EMBL/GenBank/DDBJ databases">
        <authorList>
            <person name="Benchimol M."/>
            <person name="Almeida L.G."/>
            <person name="Vasconcelos A.T."/>
            <person name="Perreira-Neves A."/>
            <person name="Rosa I.A."/>
            <person name="Tasca T."/>
            <person name="Bogo M.R."/>
            <person name="de Souza W."/>
        </authorList>
    </citation>
    <scope>NUCLEOTIDE SEQUENCE [LARGE SCALE GENOMIC DNA]</scope>
    <source>
        <strain evidence="2">K</strain>
    </source>
</reference>
<dbReference type="GeneID" id="94839735"/>
<evidence type="ECO:0000256" key="1">
    <source>
        <dbReference type="SAM" id="Phobius"/>
    </source>
</evidence>
<name>A0A1J4K7D7_9EUKA</name>
<dbReference type="OrthoDB" id="411535at2759"/>
<organism evidence="2 3">
    <name type="scientific">Tritrichomonas foetus</name>
    <dbReference type="NCBI Taxonomy" id="1144522"/>
    <lineage>
        <taxon>Eukaryota</taxon>
        <taxon>Metamonada</taxon>
        <taxon>Parabasalia</taxon>
        <taxon>Tritrichomonadida</taxon>
        <taxon>Tritrichomonadidae</taxon>
        <taxon>Tritrichomonas</taxon>
    </lineage>
</organism>
<feature type="transmembrane region" description="Helical" evidence="1">
    <location>
        <begin position="30"/>
        <end position="50"/>
    </location>
</feature>
<comment type="caution">
    <text evidence="2">The sequence shown here is derived from an EMBL/GenBank/DDBJ whole genome shotgun (WGS) entry which is preliminary data.</text>
</comment>
<gene>
    <name evidence="2" type="ORF">TRFO_26578</name>
</gene>
<dbReference type="EMBL" id="MLAK01000751">
    <property type="protein sequence ID" value="OHT05628.1"/>
    <property type="molecule type" value="Genomic_DNA"/>
</dbReference>
<dbReference type="RefSeq" id="XP_068358764.1">
    <property type="nucleotide sequence ID" value="XM_068505031.1"/>
</dbReference>
<protein>
    <submittedName>
        <fullName evidence="2">Uncharacterized protein</fullName>
    </submittedName>
</protein>
<sequence length="159" mass="18540">MTSQEPLIFEVTLGPSTPQLIKKIIIEMNYLQIPVIALLAIHILSFFILIKYRNNLLVTEIHFLVCCFFIAVSNCLNDFLSTRWEKFLFKQNYFDPNCIFVFTFWTVPFSVVAIVIIFSLFIDLCKSIAVHRYFDSFMKHEEVVEAPQAKDAETKEKAD</sequence>
<dbReference type="InterPro" id="IPR026721">
    <property type="entry name" value="TMEM18"/>
</dbReference>
<dbReference type="Proteomes" id="UP000179807">
    <property type="component" value="Unassembled WGS sequence"/>
</dbReference>
<feature type="transmembrane region" description="Helical" evidence="1">
    <location>
        <begin position="98"/>
        <end position="122"/>
    </location>
</feature>
<keyword evidence="3" id="KW-1185">Reference proteome</keyword>
<dbReference type="VEuPathDB" id="TrichDB:TRFO_26578"/>
<keyword evidence="1" id="KW-1133">Transmembrane helix</keyword>
<dbReference type="AlphaFoldDB" id="A0A1J4K7D7"/>
<keyword evidence="1" id="KW-0472">Membrane</keyword>
<keyword evidence="1" id="KW-0812">Transmembrane</keyword>
<evidence type="ECO:0000313" key="3">
    <source>
        <dbReference type="Proteomes" id="UP000179807"/>
    </source>
</evidence>
<accession>A0A1J4K7D7</accession>